<dbReference type="EMBL" id="CAWYQH010000174">
    <property type="protein sequence ID" value="CAK8698415.1"/>
    <property type="molecule type" value="Genomic_DNA"/>
</dbReference>
<name>A0ABP0H7B0_CLALP</name>
<keyword evidence="2" id="KW-1185">Reference proteome</keyword>
<dbReference type="Proteomes" id="UP001642483">
    <property type="component" value="Unassembled WGS sequence"/>
</dbReference>
<organism evidence="1 2">
    <name type="scientific">Clavelina lepadiformis</name>
    <name type="common">Light-bulb sea squirt</name>
    <name type="synonym">Ascidia lepadiformis</name>
    <dbReference type="NCBI Taxonomy" id="159417"/>
    <lineage>
        <taxon>Eukaryota</taxon>
        <taxon>Metazoa</taxon>
        <taxon>Chordata</taxon>
        <taxon>Tunicata</taxon>
        <taxon>Ascidiacea</taxon>
        <taxon>Aplousobranchia</taxon>
        <taxon>Clavelinidae</taxon>
        <taxon>Clavelina</taxon>
    </lineage>
</organism>
<reference evidence="1 2" key="1">
    <citation type="submission" date="2024-02" db="EMBL/GenBank/DDBJ databases">
        <authorList>
            <person name="Daric V."/>
            <person name="Darras S."/>
        </authorList>
    </citation>
    <scope>NUCLEOTIDE SEQUENCE [LARGE SCALE GENOMIC DNA]</scope>
</reference>
<protein>
    <submittedName>
        <fullName evidence="1">Uncharacterized protein</fullName>
    </submittedName>
</protein>
<sequence>MRSVRLLFECFVLTNGPTNPSKKRSVGGRYSTISSHQGQTSLWLTTVSTVPSLIQSAGTLVQCFEAIYARAGPCPRSLSIRSSHHPSVYPNGDGCPAVCLMGFICEASTWHFIKGGVACKSANRHFHDSRNRKMNLVVVLTFCLVACSLSASVPSEDISKPHQQKHEFSEKAKFLLREASLRAISYLCFGDDVLQEIYDTICVKAINKQFAKEPSIYGATPFGSNCIDCEVADPICWDSCPQ</sequence>
<proteinExistence type="predicted"/>
<accession>A0ABP0H7B0</accession>
<comment type="caution">
    <text evidence="1">The sequence shown here is derived from an EMBL/GenBank/DDBJ whole genome shotgun (WGS) entry which is preliminary data.</text>
</comment>
<evidence type="ECO:0000313" key="2">
    <source>
        <dbReference type="Proteomes" id="UP001642483"/>
    </source>
</evidence>
<gene>
    <name evidence="1" type="ORF">CVLEPA_LOCUS31847</name>
</gene>
<evidence type="ECO:0000313" key="1">
    <source>
        <dbReference type="EMBL" id="CAK8698415.1"/>
    </source>
</evidence>